<dbReference type="PANTHER" id="PTHR24393">
    <property type="entry name" value="ZINC FINGER PROTEIN"/>
    <property type="match status" value="1"/>
</dbReference>
<dbReference type="Pfam" id="PF00096">
    <property type="entry name" value="zf-C2H2"/>
    <property type="match status" value="3"/>
</dbReference>
<dbReference type="FunFam" id="3.30.160.60:FF:000929">
    <property type="entry name" value="Uncharacterized protein, isoform B"/>
    <property type="match status" value="1"/>
</dbReference>
<evidence type="ECO:0000256" key="3">
    <source>
        <dbReference type="ARBA" id="ARBA00022771"/>
    </source>
</evidence>
<reference evidence="10" key="1">
    <citation type="submission" date="2022-11" db="UniProtKB">
        <authorList>
            <consortium name="WormBaseParasite"/>
        </authorList>
    </citation>
    <scope>IDENTIFICATION</scope>
</reference>
<dbReference type="GO" id="GO:0008270">
    <property type="term" value="F:zinc ion binding"/>
    <property type="evidence" value="ECO:0007669"/>
    <property type="project" value="UniProtKB-KW"/>
</dbReference>
<dbReference type="PROSITE" id="PS00028">
    <property type="entry name" value="ZINC_FINGER_C2H2_1"/>
    <property type="match status" value="3"/>
</dbReference>
<keyword evidence="2" id="KW-0677">Repeat</keyword>
<dbReference type="WBParaSite" id="nRc.2.0.1.t25507-RA">
    <property type="protein sequence ID" value="nRc.2.0.1.t25507-RA"/>
    <property type="gene ID" value="nRc.2.0.1.g25507"/>
</dbReference>
<dbReference type="Gene3D" id="3.30.160.60">
    <property type="entry name" value="Classic Zinc Finger"/>
    <property type="match status" value="3"/>
</dbReference>
<feature type="domain" description="C2H2-type" evidence="8">
    <location>
        <begin position="270"/>
        <end position="297"/>
    </location>
</feature>
<keyword evidence="4" id="KW-0862">Zinc</keyword>
<evidence type="ECO:0000256" key="4">
    <source>
        <dbReference type="ARBA" id="ARBA00022833"/>
    </source>
</evidence>
<evidence type="ECO:0000259" key="8">
    <source>
        <dbReference type="PROSITE" id="PS50157"/>
    </source>
</evidence>
<evidence type="ECO:0000256" key="5">
    <source>
        <dbReference type="ARBA" id="ARBA00023242"/>
    </source>
</evidence>
<organism evidence="9 10">
    <name type="scientific">Romanomermis culicivorax</name>
    <name type="common">Nematode worm</name>
    <dbReference type="NCBI Taxonomy" id="13658"/>
    <lineage>
        <taxon>Eukaryota</taxon>
        <taxon>Metazoa</taxon>
        <taxon>Ecdysozoa</taxon>
        <taxon>Nematoda</taxon>
        <taxon>Enoplea</taxon>
        <taxon>Dorylaimia</taxon>
        <taxon>Mermithida</taxon>
        <taxon>Mermithoidea</taxon>
        <taxon>Mermithidae</taxon>
        <taxon>Romanomermis</taxon>
    </lineage>
</organism>
<dbReference type="SMART" id="SM00355">
    <property type="entry name" value="ZnF_C2H2"/>
    <property type="match status" value="3"/>
</dbReference>
<accession>A0A915JHB4</accession>
<evidence type="ECO:0000313" key="9">
    <source>
        <dbReference type="Proteomes" id="UP000887565"/>
    </source>
</evidence>
<feature type="region of interest" description="Disordered" evidence="7">
    <location>
        <begin position="343"/>
        <end position="441"/>
    </location>
</feature>
<dbReference type="Proteomes" id="UP000887565">
    <property type="component" value="Unplaced"/>
</dbReference>
<dbReference type="SUPFAM" id="SSF57667">
    <property type="entry name" value="beta-beta-alpha zinc fingers"/>
    <property type="match status" value="2"/>
</dbReference>
<evidence type="ECO:0000256" key="6">
    <source>
        <dbReference type="PROSITE-ProRule" id="PRU00042"/>
    </source>
</evidence>
<dbReference type="PROSITE" id="PS50157">
    <property type="entry name" value="ZINC_FINGER_C2H2_2"/>
    <property type="match status" value="3"/>
</dbReference>
<evidence type="ECO:0000256" key="2">
    <source>
        <dbReference type="ARBA" id="ARBA00022737"/>
    </source>
</evidence>
<feature type="compositionally biased region" description="Basic and acidic residues" evidence="7">
    <location>
        <begin position="400"/>
        <end position="425"/>
    </location>
</feature>
<dbReference type="FunFam" id="3.30.160.60:FF:000159">
    <property type="entry name" value="Mds1 and evi1 complex locus protein"/>
    <property type="match status" value="1"/>
</dbReference>
<dbReference type="GO" id="GO:0000978">
    <property type="term" value="F:RNA polymerase II cis-regulatory region sequence-specific DNA binding"/>
    <property type="evidence" value="ECO:0007669"/>
    <property type="project" value="TreeGrafter"/>
</dbReference>
<dbReference type="AlphaFoldDB" id="A0A915JHB4"/>
<dbReference type="PANTHER" id="PTHR24393:SF136">
    <property type="entry name" value="LD28458P-RELATED"/>
    <property type="match status" value="1"/>
</dbReference>
<feature type="domain" description="C2H2-type" evidence="8">
    <location>
        <begin position="213"/>
        <end position="240"/>
    </location>
</feature>
<keyword evidence="3 6" id="KW-0863">Zinc-finger</keyword>
<dbReference type="InterPro" id="IPR013087">
    <property type="entry name" value="Znf_C2H2_type"/>
</dbReference>
<keyword evidence="1" id="KW-0479">Metal-binding</keyword>
<keyword evidence="9" id="KW-1185">Reference proteome</keyword>
<name>A0A915JHB4_ROMCU</name>
<sequence length="470" mass="50946">MIGCDEDLDIYELNIFFIPWIDQKVNTLNWKSSLRQCESPAHQPLTQSMSTPSTNNHLWSPPTTSSLYTPALSRSRMLHLGRSSIFDGDPSSKGQNFTSTPFARYPSSAHDGMLAPPPPTLIYPHLWPTGAALGQPPKNHYHLLRHQTSKIAQQYAVANMAYLQSLAASSPQNTSTLAALSSLTAAAAAHHPANAAAAAATINGFKGGAKDRYACKFCGKIFPRSANLTRHLRTHTGEQPYKCQYCERSFSISSNLQRHVRNIHNKEKPFKCPLCERCFGQQTNLDRHLKKHDGSNGGCHSLTPTLSNEPHITSSGGGGTSYFHPNLDFAKGLSAAHHSVVSSTDGLLMRPPTRSHGDRSPPLKKTGVAGGRPSSSCGGDGSSTDHSPNPPDSSASPSKDVAEESKSRSDVVKARDKRMTADRRSGSKTPPSPTTTTTNNENLKYGVLLHKMVKSSVGNMINMQKFALEL</sequence>
<feature type="domain" description="C2H2-type" evidence="8">
    <location>
        <begin position="241"/>
        <end position="269"/>
    </location>
</feature>
<proteinExistence type="predicted"/>
<dbReference type="GO" id="GO:0001228">
    <property type="term" value="F:DNA-binding transcription activator activity, RNA polymerase II-specific"/>
    <property type="evidence" value="ECO:0007669"/>
    <property type="project" value="TreeGrafter"/>
</dbReference>
<protein>
    <submittedName>
        <fullName evidence="10">C2H2-type domain-containing protein</fullName>
    </submittedName>
</protein>
<evidence type="ECO:0000256" key="7">
    <source>
        <dbReference type="SAM" id="MobiDB-lite"/>
    </source>
</evidence>
<dbReference type="GO" id="GO:0005634">
    <property type="term" value="C:nucleus"/>
    <property type="evidence" value="ECO:0007669"/>
    <property type="project" value="TreeGrafter"/>
</dbReference>
<evidence type="ECO:0000313" key="10">
    <source>
        <dbReference type="WBParaSite" id="nRc.2.0.1.t25507-RA"/>
    </source>
</evidence>
<keyword evidence="5" id="KW-0539">Nucleus</keyword>
<evidence type="ECO:0000256" key="1">
    <source>
        <dbReference type="ARBA" id="ARBA00022723"/>
    </source>
</evidence>
<dbReference type="InterPro" id="IPR036236">
    <property type="entry name" value="Znf_C2H2_sf"/>
</dbReference>
<dbReference type="FunFam" id="3.30.160.60:FF:000112">
    <property type="entry name" value="Mds1 and evi1 complex locus protein"/>
    <property type="match status" value="1"/>
</dbReference>